<dbReference type="EMBL" id="JACGCM010001193">
    <property type="protein sequence ID" value="KAF6159497.1"/>
    <property type="molecule type" value="Genomic_DNA"/>
</dbReference>
<evidence type="ECO:0000313" key="2">
    <source>
        <dbReference type="EMBL" id="KAF6159497.1"/>
    </source>
</evidence>
<comment type="caution">
    <text evidence="2">The sequence shown here is derived from an EMBL/GenBank/DDBJ whole genome shotgun (WGS) entry which is preliminary data.</text>
</comment>
<accession>A0A7J7MXE7</accession>
<sequence>MVAQHGQGAPNIFFEHLILAVTIKLAQSHSQVETLLVEVGNKRIEAFPVDPFVQVEGFGLILVEGGKLLLIVILTVRLVIPDLNGVGGVLDSVSLYLCEKGADGSSELGKGWLGSFFADLSRGIIGVREFVALGLLRVTLGLSSHSCKGQGWGNRYRDRRDFSAVALIFCITMDSKVPLHIYQLCGGGSFGGGGDGCGGGRRTVPINKVNLFNLLQAARLIKEICLGVEDERTELKRQKSELERSVTRSKNDLVKEGKRLEALKASQEVEINRLQMEASVDLEEVGAERDRLRLYLMSKGYSIE</sequence>
<protein>
    <submittedName>
        <fullName evidence="2">Uncharacterized protein</fullName>
    </submittedName>
</protein>
<gene>
    <name evidence="2" type="ORF">GIB67_032268</name>
</gene>
<dbReference type="AlphaFoldDB" id="A0A7J7MXE7"/>
<feature type="coiled-coil region" evidence="1">
    <location>
        <begin position="225"/>
        <end position="277"/>
    </location>
</feature>
<evidence type="ECO:0000313" key="3">
    <source>
        <dbReference type="Proteomes" id="UP000541444"/>
    </source>
</evidence>
<evidence type="ECO:0000256" key="1">
    <source>
        <dbReference type="SAM" id="Coils"/>
    </source>
</evidence>
<reference evidence="2 3" key="1">
    <citation type="journal article" date="2020" name="IScience">
        <title>Genome Sequencing of the Endangered Kingdonia uniflora (Circaeasteraceae, Ranunculales) Reveals Potential Mechanisms of Evolutionary Specialization.</title>
        <authorList>
            <person name="Sun Y."/>
            <person name="Deng T."/>
            <person name="Zhang A."/>
            <person name="Moore M.J."/>
            <person name="Landis J.B."/>
            <person name="Lin N."/>
            <person name="Zhang H."/>
            <person name="Zhang X."/>
            <person name="Huang J."/>
            <person name="Zhang X."/>
            <person name="Sun H."/>
            <person name="Wang H."/>
        </authorList>
    </citation>
    <scope>NUCLEOTIDE SEQUENCE [LARGE SCALE GENOMIC DNA]</scope>
    <source>
        <strain evidence="2">TB1705</strain>
        <tissue evidence="2">Leaf</tissue>
    </source>
</reference>
<keyword evidence="1" id="KW-0175">Coiled coil</keyword>
<name>A0A7J7MXE7_9MAGN</name>
<dbReference type="Proteomes" id="UP000541444">
    <property type="component" value="Unassembled WGS sequence"/>
</dbReference>
<keyword evidence="3" id="KW-1185">Reference proteome</keyword>
<organism evidence="2 3">
    <name type="scientific">Kingdonia uniflora</name>
    <dbReference type="NCBI Taxonomy" id="39325"/>
    <lineage>
        <taxon>Eukaryota</taxon>
        <taxon>Viridiplantae</taxon>
        <taxon>Streptophyta</taxon>
        <taxon>Embryophyta</taxon>
        <taxon>Tracheophyta</taxon>
        <taxon>Spermatophyta</taxon>
        <taxon>Magnoliopsida</taxon>
        <taxon>Ranunculales</taxon>
        <taxon>Circaeasteraceae</taxon>
        <taxon>Kingdonia</taxon>
    </lineage>
</organism>
<proteinExistence type="predicted"/>